<feature type="region of interest" description="Disordered" evidence="1">
    <location>
        <begin position="1"/>
        <end position="26"/>
    </location>
</feature>
<feature type="region of interest" description="Disordered" evidence="1">
    <location>
        <begin position="63"/>
        <end position="91"/>
    </location>
</feature>
<dbReference type="InParanoid" id="A0A067LQM2"/>
<dbReference type="EMBL" id="KL198290">
    <property type="protein sequence ID" value="KDQ05518.1"/>
    <property type="molecule type" value="Genomic_DNA"/>
</dbReference>
<dbReference type="Proteomes" id="UP000027195">
    <property type="component" value="Unassembled WGS sequence"/>
</dbReference>
<evidence type="ECO:0000313" key="2">
    <source>
        <dbReference type="EMBL" id="KDQ05518.1"/>
    </source>
</evidence>
<feature type="non-terminal residue" evidence="2">
    <location>
        <position position="316"/>
    </location>
</feature>
<feature type="compositionally biased region" description="Low complexity" evidence="1">
    <location>
        <begin position="82"/>
        <end position="91"/>
    </location>
</feature>
<evidence type="ECO:0000256" key="1">
    <source>
        <dbReference type="SAM" id="MobiDB-lite"/>
    </source>
</evidence>
<organism evidence="2 3">
    <name type="scientific">Botryobasidium botryosum (strain FD-172 SS1)</name>
    <dbReference type="NCBI Taxonomy" id="930990"/>
    <lineage>
        <taxon>Eukaryota</taxon>
        <taxon>Fungi</taxon>
        <taxon>Dikarya</taxon>
        <taxon>Basidiomycota</taxon>
        <taxon>Agaricomycotina</taxon>
        <taxon>Agaricomycetes</taxon>
        <taxon>Cantharellales</taxon>
        <taxon>Botryobasidiaceae</taxon>
        <taxon>Botryobasidium</taxon>
    </lineage>
</organism>
<dbReference type="AlphaFoldDB" id="A0A067LQM2"/>
<sequence>MSGDVAISGNSRPDTPSDAGVDIIPTTPLRRGPIDWVAEMAAEKLRSNSPALSIARRKLAWDAPQTPTPRPAQHQPSAHAVPTTTTPSIPRSSLIADLTRVAPGGSPSLTPPLRSLINAFFSAIPMDLLAEAIATNATLMDIITPHQAPPPPPPAPAQVTGGKGKKRRTAPAPPRGAPSKPTFAEAAKSAATAATGVNPPKFNPSPKIALPMRSKVKTPLSAAFKPLSPIALEAQASGLAVIEHINRVLASSHFQLKGCAWSPFGNFIATPHSPEDVDRLPGILPRILQDMFKVPFLHLTFDLSSLVVIYNLPLGP</sequence>
<feature type="region of interest" description="Disordered" evidence="1">
    <location>
        <begin position="143"/>
        <end position="209"/>
    </location>
</feature>
<feature type="compositionally biased region" description="Low complexity" evidence="1">
    <location>
        <begin position="182"/>
        <end position="195"/>
    </location>
</feature>
<dbReference type="HOGENOM" id="CLU_017962_0_0_1"/>
<dbReference type="STRING" id="930990.A0A067LQM2"/>
<accession>A0A067LQM2</accession>
<feature type="compositionally biased region" description="Pro residues" evidence="1">
    <location>
        <begin position="147"/>
        <end position="156"/>
    </location>
</feature>
<gene>
    <name evidence="2" type="ORF">BOTBODRAFT_182496</name>
</gene>
<evidence type="ECO:0000313" key="3">
    <source>
        <dbReference type="Proteomes" id="UP000027195"/>
    </source>
</evidence>
<reference evidence="3" key="1">
    <citation type="journal article" date="2014" name="Proc. Natl. Acad. Sci. U.S.A.">
        <title>Extensive sampling of basidiomycete genomes demonstrates inadequacy of the white-rot/brown-rot paradigm for wood decay fungi.</title>
        <authorList>
            <person name="Riley R."/>
            <person name="Salamov A.A."/>
            <person name="Brown D.W."/>
            <person name="Nagy L.G."/>
            <person name="Floudas D."/>
            <person name="Held B.W."/>
            <person name="Levasseur A."/>
            <person name="Lombard V."/>
            <person name="Morin E."/>
            <person name="Otillar R."/>
            <person name="Lindquist E.A."/>
            <person name="Sun H."/>
            <person name="LaButti K.M."/>
            <person name="Schmutz J."/>
            <person name="Jabbour D."/>
            <person name="Luo H."/>
            <person name="Baker S.E."/>
            <person name="Pisabarro A.G."/>
            <person name="Walton J.D."/>
            <person name="Blanchette R.A."/>
            <person name="Henrissat B."/>
            <person name="Martin F."/>
            <person name="Cullen D."/>
            <person name="Hibbett D.S."/>
            <person name="Grigoriev I.V."/>
        </authorList>
    </citation>
    <scope>NUCLEOTIDE SEQUENCE [LARGE SCALE GENOMIC DNA]</scope>
    <source>
        <strain evidence="3">FD-172 SS1</strain>
    </source>
</reference>
<name>A0A067LQM2_BOTB1</name>
<protein>
    <submittedName>
        <fullName evidence="2">Uncharacterized protein</fullName>
    </submittedName>
</protein>
<proteinExistence type="predicted"/>
<keyword evidence="3" id="KW-1185">Reference proteome</keyword>